<name>A0A0G1LGL3_9BACT</name>
<evidence type="ECO:0000256" key="3">
    <source>
        <dbReference type="ARBA" id="ARBA00022722"/>
    </source>
</evidence>
<keyword evidence="4" id="KW-0255">Endonuclease</keyword>
<accession>A0A0G1LGL3</accession>
<keyword evidence="6" id="KW-0694">RNA-binding</keyword>
<evidence type="ECO:0000256" key="7">
    <source>
        <dbReference type="ARBA" id="ARBA00023016"/>
    </source>
</evidence>
<reference evidence="8 9" key="1">
    <citation type="journal article" date="2015" name="Nature">
        <title>rRNA introns, odd ribosomes, and small enigmatic genomes across a large radiation of phyla.</title>
        <authorList>
            <person name="Brown C.T."/>
            <person name="Hug L.A."/>
            <person name="Thomas B.C."/>
            <person name="Sharon I."/>
            <person name="Castelle C.J."/>
            <person name="Singh A."/>
            <person name="Wilkins M.J."/>
            <person name="Williams K.H."/>
            <person name="Banfield J.F."/>
        </authorList>
    </citation>
    <scope>NUCLEOTIDE SEQUENCE [LARGE SCALE GENOMIC DNA]</scope>
</reference>
<keyword evidence="2" id="KW-1277">Toxin-antitoxin system</keyword>
<dbReference type="Pfam" id="PF07927">
    <property type="entry name" value="HicA_toxin"/>
    <property type="match status" value="1"/>
</dbReference>
<evidence type="ECO:0000256" key="5">
    <source>
        <dbReference type="ARBA" id="ARBA00022801"/>
    </source>
</evidence>
<sequence length="76" mass="8671">MSKIFSGKELVKILSREFGFYFVSQKGSHVKLRRNVGNKTFTTIVPLHKTLAPGTFRASLKLGGLEEDEFWKIVKK</sequence>
<protein>
    <submittedName>
        <fullName evidence="8">YcfA family protein</fullName>
    </submittedName>
</protein>
<evidence type="ECO:0000313" key="8">
    <source>
        <dbReference type="EMBL" id="KKT59074.1"/>
    </source>
</evidence>
<proteinExistence type="inferred from homology"/>
<dbReference type="Proteomes" id="UP000034087">
    <property type="component" value="Unassembled WGS sequence"/>
</dbReference>
<evidence type="ECO:0000256" key="4">
    <source>
        <dbReference type="ARBA" id="ARBA00022759"/>
    </source>
</evidence>
<dbReference type="InterPro" id="IPR038570">
    <property type="entry name" value="HicA_sf"/>
</dbReference>
<evidence type="ECO:0000256" key="6">
    <source>
        <dbReference type="ARBA" id="ARBA00022884"/>
    </source>
</evidence>
<dbReference type="InterPro" id="IPR012933">
    <property type="entry name" value="HicA_mRNA_interferase"/>
</dbReference>
<dbReference type="Gene3D" id="3.30.920.30">
    <property type="entry name" value="Hypothetical protein"/>
    <property type="match status" value="1"/>
</dbReference>
<dbReference type="GO" id="GO:0004519">
    <property type="term" value="F:endonuclease activity"/>
    <property type="evidence" value="ECO:0007669"/>
    <property type="project" value="UniProtKB-KW"/>
</dbReference>
<dbReference type="GO" id="GO:0016787">
    <property type="term" value="F:hydrolase activity"/>
    <property type="evidence" value="ECO:0007669"/>
    <property type="project" value="UniProtKB-KW"/>
</dbReference>
<comment type="caution">
    <text evidence="8">The sequence shown here is derived from an EMBL/GenBank/DDBJ whole genome shotgun (WGS) entry which is preliminary data.</text>
</comment>
<keyword evidence="5" id="KW-0378">Hydrolase</keyword>
<evidence type="ECO:0000256" key="1">
    <source>
        <dbReference type="ARBA" id="ARBA00006620"/>
    </source>
</evidence>
<gene>
    <name evidence="8" type="ORF">UW53_C0023G0009</name>
</gene>
<organism evidence="8 9">
    <name type="scientific">Candidatus Giovannonibacteria bacterium GW2011_GWA1_44_25</name>
    <dbReference type="NCBI Taxonomy" id="1618645"/>
    <lineage>
        <taxon>Bacteria</taxon>
        <taxon>Candidatus Giovannoniibacteriota</taxon>
    </lineage>
</organism>
<dbReference type="AlphaFoldDB" id="A0A0G1LGL3"/>
<dbReference type="GO" id="GO:0003729">
    <property type="term" value="F:mRNA binding"/>
    <property type="evidence" value="ECO:0007669"/>
    <property type="project" value="InterPro"/>
</dbReference>
<keyword evidence="7" id="KW-0346">Stress response</keyword>
<evidence type="ECO:0000256" key="2">
    <source>
        <dbReference type="ARBA" id="ARBA00022649"/>
    </source>
</evidence>
<dbReference type="SUPFAM" id="SSF54786">
    <property type="entry name" value="YcfA/nrd intein domain"/>
    <property type="match status" value="1"/>
</dbReference>
<keyword evidence="3" id="KW-0540">Nuclease</keyword>
<dbReference type="EMBL" id="LCIR01000023">
    <property type="protein sequence ID" value="KKT59074.1"/>
    <property type="molecule type" value="Genomic_DNA"/>
</dbReference>
<evidence type="ECO:0000313" key="9">
    <source>
        <dbReference type="Proteomes" id="UP000034087"/>
    </source>
</evidence>
<comment type="similarity">
    <text evidence="1">Belongs to the HicA mRNA interferase family.</text>
</comment>